<name>A0ABV5MGN3_9ACTN</name>
<reference evidence="2 3" key="1">
    <citation type="submission" date="2024-09" db="EMBL/GenBank/DDBJ databases">
        <authorList>
            <person name="Sun Q."/>
            <person name="Mori K."/>
        </authorList>
    </citation>
    <scope>NUCLEOTIDE SEQUENCE [LARGE SCALE GENOMIC DNA]</scope>
    <source>
        <strain evidence="2 3">JCM 3307</strain>
    </source>
</reference>
<dbReference type="Gene3D" id="1.20.1250.20">
    <property type="entry name" value="MFS general substrate transporter like domains"/>
    <property type="match status" value="1"/>
</dbReference>
<feature type="transmembrane region" description="Helical" evidence="1">
    <location>
        <begin position="207"/>
        <end position="228"/>
    </location>
</feature>
<evidence type="ECO:0000256" key="1">
    <source>
        <dbReference type="SAM" id="Phobius"/>
    </source>
</evidence>
<accession>A0ABV5MGN3</accession>
<protein>
    <submittedName>
        <fullName evidence="2">MFS transporter</fullName>
    </submittedName>
</protein>
<dbReference type="PANTHER" id="PTHR23542:SF1">
    <property type="entry name" value="MAJOR FACILITATOR SUPERFAMILY (MFS) PROFILE DOMAIN-CONTAINING PROTEIN"/>
    <property type="match status" value="1"/>
</dbReference>
<dbReference type="PANTHER" id="PTHR23542">
    <property type="match status" value="1"/>
</dbReference>
<feature type="transmembrane region" description="Helical" evidence="1">
    <location>
        <begin position="291"/>
        <end position="315"/>
    </location>
</feature>
<comment type="caution">
    <text evidence="2">The sequence shown here is derived from an EMBL/GenBank/DDBJ whole genome shotgun (WGS) entry which is preliminary data.</text>
</comment>
<feature type="transmembrane region" description="Helical" evidence="1">
    <location>
        <begin position="356"/>
        <end position="374"/>
    </location>
</feature>
<feature type="transmembrane region" description="Helical" evidence="1">
    <location>
        <begin position="327"/>
        <end position="350"/>
    </location>
</feature>
<dbReference type="Proteomes" id="UP001589608">
    <property type="component" value="Unassembled WGS sequence"/>
</dbReference>
<dbReference type="Pfam" id="PF07690">
    <property type="entry name" value="MFS_1"/>
    <property type="match status" value="1"/>
</dbReference>
<dbReference type="SUPFAM" id="SSF103473">
    <property type="entry name" value="MFS general substrate transporter"/>
    <property type="match status" value="1"/>
</dbReference>
<dbReference type="RefSeq" id="WP_246656184.1">
    <property type="nucleotide sequence ID" value="NZ_CP061913.1"/>
</dbReference>
<keyword evidence="1" id="KW-0812">Transmembrane</keyword>
<sequence>MSISAVLRAAQVARVLAAGCIGRLPLGAAPVALLLYARESVSIAAAGLLVGVYTAGLAVGGPVLARIADRFRQPPVMLSGVVLSTVGFVVLVQGVPLWAAAVAVLFAGLGAPPFEAGLRVLWRDLLDETQLQTAYTLDIAVQELIFIFGPLIAGLAVAAGGGAAGVYVTAGLQLLGTVWFVTTPAVRGWRGERAERHWAGALRSRPLRLLLTAVVLVGAGVGSLPVAMLDYAESVGHRSFSSWLLAAQAVGALIGGLANTRLNVNARRLPVLGGLLGIGYVPLLLTPGNALLMLPPAVLCGLCLPILLTAAFLTVDRVAPAGTAAEAFAWVATAFSVGAALGAAVDGAILDAVSSTRAGFVLSPVVILLAVPWLRPVARHAPGGKVQDSGGTATASSQA</sequence>
<proteinExistence type="predicted"/>
<organism evidence="2 3">
    <name type="scientific">Dactylosporangium vinaceum</name>
    <dbReference type="NCBI Taxonomy" id="53362"/>
    <lineage>
        <taxon>Bacteria</taxon>
        <taxon>Bacillati</taxon>
        <taxon>Actinomycetota</taxon>
        <taxon>Actinomycetes</taxon>
        <taxon>Micromonosporales</taxon>
        <taxon>Micromonosporaceae</taxon>
        <taxon>Dactylosporangium</taxon>
    </lineage>
</organism>
<evidence type="ECO:0000313" key="2">
    <source>
        <dbReference type="EMBL" id="MFB9447783.1"/>
    </source>
</evidence>
<feature type="transmembrane region" description="Helical" evidence="1">
    <location>
        <begin position="41"/>
        <end position="64"/>
    </location>
</feature>
<gene>
    <name evidence="2" type="ORF">ACFFTR_32225</name>
</gene>
<evidence type="ECO:0000313" key="3">
    <source>
        <dbReference type="Proteomes" id="UP001589608"/>
    </source>
</evidence>
<dbReference type="EMBL" id="JBHMCA010000054">
    <property type="protein sequence ID" value="MFB9447783.1"/>
    <property type="molecule type" value="Genomic_DNA"/>
</dbReference>
<dbReference type="InterPro" id="IPR011701">
    <property type="entry name" value="MFS"/>
</dbReference>
<keyword evidence="1" id="KW-0472">Membrane</keyword>
<feature type="transmembrane region" description="Helical" evidence="1">
    <location>
        <begin position="76"/>
        <end position="92"/>
    </location>
</feature>
<feature type="transmembrane region" description="Helical" evidence="1">
    <location>
        <begin position="269"/>
        <end position="285"/>
    </location>
</feature>
<keyword evidence="1" id="KW-1133">Transmembrane helix</keyword>
<dbReference type="InterPro" id="IPR036259">
    <property type="entry name" value="MFS_trans_sf"/>
</dbReference>
<feature type="transmembrane region" description="Helical" evidence="1">
    <location>
        <begin position="240"/>
        <end position="257"/>
    </location>
</feature>
<keyword evidence="3" id="KW-1185">Reference proteome</keyword>
<feature type="transmembrane region" description="Helical" evidence="1">
    <location>
        <begin position="134"/>
        <end position="158"/>
    </location>
</feature>